<evidence type="ECO:0000313" key="4">
    <source>
        <dbReference type="Proteomes" id="UP000823844"/>
    </source>
</evidence>
<dbReference type="Pfam" id="PF13240">
    <property type="entry name" value="Zn_Ribbon_1"/>
    <property type="match status" value="1"/>
</dbReference>
<evidence type="ECO:0000256" key="1">
    <source>
        <dbReference type="SAM" id="Phobius"/>
    </source>
</evidence>
<dbReference type="AlphaFoldDB" id="A0A9E2NSU8"/>
<keyword evidence="1" id="KW-0472">Membrane</keyword>
<comment type="caution">
    <text evidence="3">The sequence shown here is derived from an EMBL/GenBank/DDBJ whole genome shotgun (WGS) entry which is preliminary data.</text>
</comment>
<keyword evidence="1" id="KW-0812">Transmembrane</keyword>
<dbReference type="InterPro" id="IPR026870">
    <property type="entry name" value="Zinc_ribbon_dom"/>
</dbReference>
<organism evidence="3 4">
    <name type="scientific">Candidatus Lactobacillus pullistercoris</name>
    <dbReference type="NCBI Taxonomy" id="2838636"/>
    <lineage>
        <taxon>Bacteria</taxon>
        <taxon>Bacillati</taxon>
        <taxon>Bacillota</taxon>
        <taxon>Bacilli</taxon>
        <taxon>Lactobacillales</taxon>
        <taxon>Lactobacillaceae</taxon>
        <taxon>Lactobacillus</taxon>
    </lineage>
</organism>
<evidence type="ECO:0000259" key="2">
    <source>
        <dbReference type="Pfam" id="PF13240"/>
    </source>
</evidence>
<feature type="transmembrane region" description="Helical" evidence="1">
    <location>
        <begin position="64"/>
        <end position="85"/>
    </location>
</feature>
<keyword evidence="1" id="KW-1133">Transmembrane helix</keyword>
<reference evidence="3" key="2">
    <citation type="submission" date="2021-04" db="EMBL/GenBank/DDBJ databases">
        <authorList>
            <person name="Gilroy R."/>
        </authorList>
    </citation>
    <scope>NUCLEOTIDE SEQUENCE</scope>
    <source>
        <strain evidence="3">F6-686</strain>
    </source>
</reference>
<dbReference type="Proteomes" id="UP000823844">
    <property type="component" value="Unassembled WGS sequence"/>
</dbReference>
<name>A0A9E2NSU8_9LACO</name>
<gene>
    <name evidence="3" type="ORF">H9806_00020</name>
</gene>
<protein>
    <submittedName>
        <fullName evidence="3">Zinc-ribbon domain-containing protein</fullName>
    </submittedName>
</protein>
<evidence type="ECO:0000313" key="3">
    <source>
        <dbReference type="EMBL" id="MBU3827568.1"/>
    </source>
</evidence>
<proteinExistence type="predicted"/>
<sequence length="379" mass="42145">MKNKFCPKCGTKVEAGTKFCPKCGYNFGQQIKQAQPVQPAVSAPAPTNVQTAQQLKKAERKTKWLVALVVVAFLCCVGGFAFYHYKTSEVGLNYQKNKVAQLKQMDKLSSKDWASLVIAYAHEKYPDNNDWNEVYQDVKNGSANIEKSDEFDTEDGTVTSGDNEILYIVNDKTAFILPSSSKDSNKEVVLADSKKTLGKASAASIYHDVKNSSSAANSVGQIANKVVLYQNNNQTQSAKRDGFTDLQCAVMAYVYKDSSDPEGQITKLIDACTDYDAKDAWDTIPTGIGRYPNGGKNAYAISEGVESKKFWVFKFSQDSDDIDITCHHNGKITFHMTGNRSALIKRYGDYEDKLNTLINKINYNANHLDELRDKIDDDE</sequence>
<accession>A0A9E2NSU8</accession>
<dbReference type="EMBL" id="JAHLFT010000001">
    <property type="protein sequence ID" value="MBU3827568.1"/>
    <property type="molecule type" value="Genomic_DNA"/>
</dbReference>
<reference evidence="3" key="1">
    <citation type="journal article" date="2021" name="PeerJ">
        <title>Extensive microbial diversity within the chicken gut microbiome revealed by metagenomics and culture.</title>
        <authorList>
            <person name="Gilroy R."/>
            <person name="Ravi A."/>
            <person name="Getino M."/>
            <person name="Pursley I."/>
            <person name="Horton D.L."/>
            <person name="Alikhan N.F."/>
            <person name="Baker D."/>
            <person name="Gharbi K."/>
            <person name="Hall N."/>
            <person name="Watson M."/>
            <person name="Adriaenssens E.M."/>
            <person name="Foster-Nyarko E."/>
            <person name="Jarju S."/>
            <person name="Secka A."/>
            <person name="Antonio M."/>
            <person name="Oren A."/>
            <person name="Chaudhuri R.R."/>
            <person name="La Ragione R."/>
            <person name="Hildebrand F."/>
            <person name="Pallen M.J."/>
        </authorList>
    </citation>
    <scope>NUCLEOTIDE SEQUENCE</scope>
    <source>
        <strain evidence="3">F6-686</strain>
    </source>
</reference>
<feature type="domain" description="Zinc-ribbon" evidence="2">
    <location>
        <begin position="5"/>
        <end position="25"/>
    </location>
</feature>